<dbReference type="Proteomes" id="UP000030351">
    <property type="component" value="Unassembled WGS sequence"/>
</dbReference>
<comment type="caution">
    <text evidence="2">The sequence shown here is derived from an EMBL/GenBank/DDBJ whole genome shotgun (WGS) entry which is preliminary data.</text>
</comment>
<protein>
    <recommendedName>
        <fullName evidence="4">Hemolysin XhlA</fullName>
    </recommendedName>
</protein>
<dbReference type="Gene3D" id="1.20.5.170">
    <property type="match status" value="1"/>
</dbReference>
<dbReference type="STRING" id="371042.NG99_15250"/>
<reference evidence="2 3" key="1">
    <citation type="submission" date="2014-10" db="EMBL/GenBank/DDBJ databases">
        <title>Genome sequence of Erwinia typographi M043b.</title>
        <authorList>
            <person name="Chan K.-G."/>
            <person name="Tan W.-S."/>
        </authorList>
    </citation>
    <scope>NUCLEOTIDE SEQUENCE [LARGE SCALE GENOMIC DNA]</scope>
    <source>
        <strain evidence="2 3">M043b</strain>
    </source>
</reference>
<dbReference type="OrthoDB" id="6520248at2"/>
<organism evidence="2 3">
    <name type="scientific">Erwinia typographi</name>
    <dbReference type="NCBI Taxonomy" id="371042"/>
    <lineage>
        <taxon>Bacteria</taxon>
        <taxon>Pseudomonadati</taxon>
        <taxon>Pseudomonadota</taxon>
        <taxon>Gammaproteobacteria</taxon>
        <taxon>Enterobacterales</taxon>
        <taxon>Erwiniaceae</taxon>
        <taxon>Erwinia</taxon>
    </lineage>
</organism>
<name>A0A0A3Z2C9_9GAMM</name>
<dbReference type="RefSeq" id="WP_034894629.1">
    <property type="nucleotide sequence ID" value="NZ_JRUQ01000042.1"/>
</dbReference>
<sequence>MEQRRGKIEGRYDVLQQDVSLLKQDVSILKEDVSVLKMDVAVIKSNYVTKEDLARVSRDIEGVRVELYNSLSQQTTKFVAWMFILLGAGLGVAKIIF</sequence>
<dbReference type="EMBL" id="JRUQ01000042">
    <property type="protein sequence ID" value="KGT91919.1"/>
    <property type="molecule type" value="Genomic_DNA"/>
</dbReference>
<dbReference type="eggNOG" id="ENOG5033KYU">
    <property type="taxonomic scope" value="Bacteria"/>
</dbReference>
<keyword evidence="1" id="KW-1133">Transmembrane helix</keyword>
<evidence type="ECO:0008006" key="4">
    <source>
        <dbReference type="Google" id="ProtNLM"/>
    </source>
</evidence>
<accession>A0A0A3Z2C9</accession>
<evidence type="ECO:0000256" key="1">
    <source>
        <dbReference type="SAM" id="Phobius"/>
    </source>
</evidence>
<keyword evidence="1" id="KW-0812">Transmembrane</keyword>
<proteinExistence type="predicted"/>
<evidence type="ECO:0000313" key="3">
    <source>
        <dbReference type="Proteomes" id="UP000030351"/>
    </source>
</evidence>
<evidence type="ECO:0000313" key="2">
    <source>
        <dbReference type="EMBL" id="KGT91919.1"/>
    </source>
</evidence>
<keyword evidence="3" id="KW-1185">Reference proteome</keyword>
<gene>
    <name evidence="2" type="ORF">NG99_15250</name>
</gene>
<dbReference type="AlphaFoldDB" id="A0A0A3Z2C9"/>
<keyword evidence="1" id="KW-0472">Membrane</keyword>
<feature type="transmembrane region" description="Helical" evidence="1">
    <location>
        <begin position="78"/>
        <end position="96"/>
    </location>
</feature>